<dbReference type="PANTHER" id="PTHR33202">
    <property type="entry name" value="ZINC UPTAKE REGULATION PROTEIN"/>
    <property type="match status" value="1"/>
</dbReference>
<keyword evidence="5" id="KW-0238">DNA-binding</keyword>
<dbReference type="CDD" id="cd07153">
    <property type="entry name" value="Fur_like"/>
    <property type="match status" value="1"/>
</dbReference>
<dbReference type="InterPro" id="IPR036388">
    <property type="entry name" value="WH-like_DNA-bd_sf"/>
</dbReference>
<evidence type="ECO:0000256" key="7">
    <source>
        <dbReference type="PIRSR" id="PIRSR602481-1"/>
    </source>
</evidence>
<dbReference type="SUPFAM" id="SSF46785">
    <property type="entry name" value="Winged helix' DNA-binding domain"/>
    <property type="match status" value="1"/>
</dbReference>
<feature type="binding site" evidence="7">
    <location>
        <position position="107"/>
    </location>
    <ligand>
        <name>Zn(2+)</name>
        <dbReference type="ChEBI" id="CHEBI:29105"/>
    </ligand>
</feature>
<keyword evidence="7" id="KW-0479">Metal-binding</keyword>
<keyword evidence="10" id="KW-1185">Reference proteome</keyword>
<name>A0A0L6VZB6_9FIRM</name>
<feature type="binding site" evidence="7">
    <location>
        <position position="147"/>
    </location>
    <ligand>
        <name>Zn(2+)</name>
        <dbReference type="ChEBI" id="CHEBI:29105"/>
    </ligand>
</feature>
<feature type="binding site" evidence="7">
    <location>
        <position position="144"/>
    </location>
    <ligand>
        <name>Zn(2+)</name>
        <dbReference type="ChEBI" id="CHEBI:29105"/>
    </ligand>
</feature>
<dbReference type="GO" id="GO:0003700">
    <property type="term" value="F:DNA-binding transcription factor activity"/>
    <property type="evidence" value="ECO:0007669"/>
    <property type="project" value="InterPro"/>
</dbReference>
<dbReference type="Proteomes" id="UP000037175">
    <property type="component" value="Unassembled WGS sequence"/>
</dbReference>
<sequence length="156" mass="18381">MHSDIFIFCIFCYERRVNCTLRAKTTRMTKQKRIILEILRNTDCHPSADWVYEQAKKVIPDISLGTVYRNLNVLKELGEILELNYGSTYSRYDGKANNHYHFVCENCNKLVDVDMPVYQGLDKLVQDTTGYQVNYHRMEFYGICDECLQKMAAEQR</sequence>
<comment type="similarity">
    <text evidence="1">Belongs to the Fur family.</text>
</comment>
<dbReference type="InterPro" id="IPR002481">
    <property type="entry name" value="FUR"/>
</dbReference>
<dbReference type="InterPro" id="IPR036390">
    <property type="entry name" value="WH_DNA-bd_sf"/>
</dbReference>
<keyword evidence="8" id="KW-0408">Iron</keyword>
<evidence type="ECO:0000256" key="5">
    <source>
        <dbReference type="ARBA" id="ARBA00023125"/>
    </source>
</evidence>
<protein>
    <submittedName>
        <fullName evidence="9">Ferric uptake regulator, Fur family</fullName>
    </submittedName>
</protein>
<dbReference type="GO" id="GO:0008270">
    <property type="term" value="F:zinc ion binding"/>
    <property type="evidence" value="ECO:0007669"/>
    <property type="project" value="TreeGrafter"/>
</dbReference>
<dbReference type="Gene3D" id="1.10.10.10">
    <property type="entry name" value="Winged helix-like DNA-binding domain superfamily/Winged helix DNA-binding domain"/>
    <property type="match status" value="1"/>
</dbReference>
<evidence type="ECO:0000256" key="3">
    <source>
        <dbReference type="ARBA" id="ARBA00022833"/>
    </source>
</evidence>
<keyword evidence="2" id="KW-0678">Repressor</keyword>
<keyword evidence="3 7" id="KW-0862">Zinc</keyword>
<organism evidence="9 10">
    <name type="scientific">Thermincola ferriacetica</name>
    <dbReference type="NCBI Taxonomy" id="281456"/>
    <lineage>
        <taxon>Bacteria</taxon>
        <taxon>Bacillati</taxon>
        <taxon>Bacillota</taxon>
        <taxon>Clostridia</taxon>
        <taxon>Eubacteriales</taxon>
        <taxon>Thermincolaceae</taxon>
        <taxon>Thermincola</taxon>
    </lineage>
</organism>
<dbReference type="GO" id="GO:0000976">
    <property type="term" value="F:transcription cis-regulatory region binding"/>
    <property type="evidence" value="ECO:0007669"/>
    <property type="project" value="TreeGrafter"/>
</dbReference>
<dbReference type="InterPro" id="IPR043135">
    <property type="entry name" value="Fur_C"/>
</dbReference>
<dbReference type="GO" id="GO:0045892">
    <property type="term" value="P:negative regulation of DNA-templated transcription"/>
    <property type="evidence" value="ECO:0007669"/>
    <property type="project" value="TreeGrafter"/>
</dbReference>
<accession>A0A0L6VZB6</accession>
<keyword evidence="6" id="KW-0804">Transcription</keyword>
<comment type="caution">
    <text evidence="9">The sequence shown here is derived from an EMBL/GenBank/DDBJ whole genome shotgun (WGS) entry which is preliminary data.</text>
</comment>
<comment type="cofactor">
    <cofactor evidence="7">
        <name>Zn(2+)</name>
        <dbReference type="ChEBI" id="CHEBI:29105"/>
    </cofactor>
    <text evidence="7">Binds 1 zinc ion per subunit.</text>
</comment>
<evidence type="ECO:0000256" key="1">
    <source>
        <dbReference type="ARBA" id="ARBA00007957"/>
    </source>
</evidence>
<gene>
    <name evidence="9" type="ORF">Tfer_2867</name>
</gene>
<comment type="cofactor">
    <cofactor evidence="8">
        <name>Mn(2+)</name>
        <dbReference type="ChEBI" id="CHEBI:29035"/>
    </cofactor>
    <cofactor evidence="8">
        <name>Fe(2+)</name>
        <dbReference type="ChEBI" id="CHEBI:29033"/>
    </cofactor>
    <text evidence="8">Binds 1 Mn(2+) or Fe(2+) ion per subunit.</text>
</comment>
<dbReference type="PATRIC" id="fig|281456.6.peg.2997"/>
<reference evidence="10" key="1">
    <citation type="submission" date="2015-07" db="EMBL/GenBank/DDBJ databases">
        <title>Complete Genome of Thermincola ferriacetica strain Z-0001T.</title>
        <authorList>
            <person name="Lusk B."/>
            <person name="Badalamenti J.P."/>
            <person name="Parameswaran P."/>
            <person name="Bond D.R."/>
            <person name="Torres C.I."/>
        </authorList>
    </citation>
    <scope>NUCLEOTIDE SEQUENCE [LARGE SCALE GENOMIC DNA]</scope>
    <source>
        <strain evidence="10">Z-0001</strain>
    </source>
</reference>
<dbReference type="Pfam" id="PF01475">
    <property type="entry name" value="FUR"/>
    <property type="match status" value="1"/>
</dbReference>
<evidence type="ECO:0000256" key="4">
    <source>
        <dbReference type="ARBA" id="ARBA00023015"/>
    </source>
</evidence>
<evidence type="ECO:0000256" key="8">
    <source>
        <dbReference type="PIRSR" id="PIRSR602481-2"/>
    </source>
</evidence>
<proteinExistence type="inferred from homology"/>
<evidence type="ECO:0000313" key="10">
    <source>
        <dbReference type="Proteomes" id="UP000037175"/>
    </source>
</evidence>
<feature type="binding site" evidence="8">
    <location>
        <position position="136"/>
    </location>
    <ligand>
        <name>Fe cation</name>
        <dbReference type="ChEBI" id="CHEBI:24875"/>
    </ligand>
</feature>
<evidence type="ECO:0000256" key="2">
    <source>
        <dbReference type="ARBA" id="ARBA00022491"/>
    </source>
</evidence>
<dbReference type="EMBL" id="LGTE01000026">
    <property type="protein sequence ID" value="KNZ68615.1"/>
    <property type="molecule type" value="Genomic_DNA"/>
</dbReference>
<evidence type="ECO:0000313" key="9">
    <source>
        <dbReference type="EMBL" id="KNZ68615.1"/>
    </source>
</evidence>
<dbReference type="Gene3D" id="3.30.1490.190">
    <property type="match status" value="1"/>
</dbReference>
<dbReference type="AlphaFoldDB" id="A0A0L6VZB6"/>
<evidence type="ECO:0000256" key="6">
    <source>
        <dbReference type="ARBA" id="ARBA00023163"/>
    </source>
</evidence>
<dbReference type="GO" id="GO:1900376">
    <property type="term" value="P:regulation of secondary metabolite biosynthetic process"/>
    <property type="evidence" value="ECO:0007669"/>
    <property type="project" value="TreeGrafter"/>
</dbReference>
<keyword evidence="4" id="KW-0805">Transcription regulation</keyword>
<feature type="binding site" evidence="7">
    <location>
        <position position="104"/>
    </location>
    <ligand>
        <name>Zn(2+)</name>
        <dbReference type="ChEBI" id="CHEBI:29105"/>
    </ligand>
</feature>
<dbReference type="PANTHER" id="PTHR33202:SF7">
    <property type="entry name" value="FERRIC UPTAKE REGULATION PROTEIN"/>
    <property type="match status" value="1"/>
</dbReference>